<accession>A0A6J5MCH4</accession>
<dbReference type="InterPro" id="IPR046461">
    <property type="entry name" value="TerL_ATPase"/>
</dbReference>
<sequence>MFDLENELIGEYARLAIQRHYDDLKKSESANYPYYYDQKAAETYISFMKVCRLTKGEYAAMNVNVMPWQEFFWAMIFGWKRKIDKKRRFRKVYLEISRKNAKTETAALTAVACFILDQEKGAEIYTAATTRDQARICWDAAKVILDYLKKDSSAVNKMVQVRAHSIYSTGSNSKMIPVSSDAKTLDGLNPHVAIVDEFHAHPDSSVLEIMESGIGSRSQPLILITTTAGFNKESPCYQLRKVCLDIIKGHKHDDAVFPLIFSLDEDDDWQNSEVWVKSNPSMNVTIGMGYLQDQYTKAINEGAAKQIGFMTKNLNYWTNTHATWINENMWNECEMKIKDDFLLNRPAFGGLDLAQTIDISAFCLFFPEFDGKPAFVIWKYWIPEENVKERSLRDGVPYMDWALNGSIKVTNGNIVDNDAIINDIYLLFQKYNIRSLAYDPWRATHVVISLQERGVNVRPFPQSFPEMNTPICEFEKMITGKKVFHDGDPVAKWMLSNVALIINSTGLVKFDKRKSNEKIDGMVAAAMAIGEAIDPKNKINLDFNLIIG</sequence>
<dbReference type="PANTHER" id="PTHR41287:SF1">
    <property type="entry name" value="PROTEIN YMFN"/>
    <property type="match status" value="1"/>
</dbReference>
<evidence type="ECO:0000259" key="2">
    <source>
        <dbReference type="Pfam" id="PF20441"/>
    </source>
</evidence>
<dbReference type="PANTHER" id="PTHR41287">
    <property type="match status" value="1"/>
</dbReference>
<organism evidence="3">
    <name type="scientific">uncultured Caudovirales phage</name>
    <dbReference type="NCBI Taxonomy" id="2100421"/>
    <lineage>
        <taxon>Viruses</taxon>
        <taxon>Duplodnaviria</taxon>
        <taxon>Heunggongvirae</taxon>
        <taxon>Uroviricota</taxon>
        <taxon>Caudoviricetes</taxon>
        <taxon>Peduoviridae</taxon>
        <taxon>Maltschvirus</taxon>
        <taxon>Maltschvirus maltsch</taxon>
    </lineage>
</organism>
<feature type="domain" description="Terminase large subunit-like ATPase" evidence="1">
    <location>
        <begin position="67"/>
        <end position="241"/>
    </location>
</feature>
<dbReference type="Pfam" id="PF03354">
    <property type="entry name" value="TerL_ATPase"/>
    <property type="match status" value="1"/>
</dbReference>
<dbReference type="InterPro" id="IPR027417">
    <property type="entry name" value="P-loop_NTPase"/>
</dbReference>
<dbReference type="EMBL" id="LR796437">
    <property type="protein sequence ID" value="CAB4144288.1"/>
    <property type="molecule type" value="Genomic_DNA"/>
</dbReference>
<dbReference type="GO" id="GO:0004519">
    <property type="term" value="F:endonuclease activity"/>
    <property type="evidence" value="ECO:0007669"/>
    <property type="project" value="InterPro"/>
</dbReference>
<evidence type="ECO:0000259" key="1">
    <source>
        <dbReference type="Pfam" id="PF03354"/>
    </source>
</evidence>
<reference evidence="3" key="1">
    <citation type="submission" date="2020-04" db="EMBL/GenBank/DDBJ databases">
        <authorList>
            <person name="Chiriac C."/>
            <person name="Salcher M."/>
            <person name="Ghai R."/>
            <person name="Kavagutti S V."/>
        </authorList>
    </citation>
    <scope>NUCLEOTIDE SEQUENCE</scope>
</reference>
<proteinExistence type="predicted"/>
<evidence type="ECO:0000313" key="3">
    <source>
        <dbReference type="EMBL" id="CAB4144288.1"/>
    </source>
</evidence>
<name>A0A6J5MCH4_9CAUD</name>
<gene>
    <name evidence="3" type="ORF">UFOVP458_28</name>
</gene>
<dbReference type="Gene3D" id="3.40.50.300">
    <property type="entry name" value="P-loop containing nucleotide triphosphate hydrolases"/>
    <property type="match status" value="1"/>
</dbReference>
<dbReference type="InterPro" id="IPR005021">
    <property type="entry name" value="Terminase_largesu-like"/>
</dbReference>
<dbReference type="InterPro" id="IPR046462">
    <property type="entry name" value="TerL_nuclease"/>
</dbReference>
<protein>
    <submittedName>
        <fullName evidence="3">COG4626 Phage terminase-like protein, large subunit</fullName>
    </submittedName>
</protein>
<feature type="domain" description="Terminase large subunit-like endonuclease" evidence="2">
    <location>
        <begin position="252"/>
        <end position="532"/>
    </location>
</feature>
<dbReference type="Pfam" id="PF20441">
    <property type="entry name" value="TerL_nuclease"/>
    <property type="match status" value="1"/>
</dbReference>